<evidence type="ECO:0000313" key="3">
    <source>
        <dbReference type="Proteomes" id="UP001152795"/>
    </source>
</evidence>
<accession>A0A7D9E666</accession>
<dbReference type="OrthoDB" id="2415166at2759"/>
<keyword evidence="3" id="KW-1185">Reference proteome</keyword>
<feature type="region of interest" description="Disordered" evidence="1">
    <location>
        <begin position="611"/>
        <end position="641"/>
    </location>
</feature>
<feature type="compositionally biased region" description="Polar residues" evidence="1">
    <location>
        <begin position="611"/>
        <end position="626"/>
    </location>
</feature>
<gene>
    <name evidence="2" type="ORF">PACLA_8A031922</name>
</gene>
<comment type="caution">
    <text evidence="2">The sequence shown here is derived from an EMBL/GenBank/DDBJ whole genome shotgun (WGS) entry which is preliminary data.</text>
</comment>
<reference evidence="2" key="1">
    <citation type="submission" date="2020-04" db="EMBL/GenBank/DDBJ databases">
        <authorList>
            <person name="Alioto T."/>
            <person name="Alioto T."/>
            <person name="Gomez Garrido J."/>
        </authorList>
    </citation>
    <scope>NUCLEOTIDE SEQUENCE</scope>
    <source>
        <strain evidence="2">A484AB</strain>
    </source>
</reference>
<organism evidence="2 3">
    <name type="scientific">Paramuricea clavata</name>
    <name type="common">Red gorgonian</name>
    <name type="synonym">Violescent sea-whip</name>
    <dbReference type="NCBI Taxonomy" id="317549"/>
    <lineage>
        <taxon>Eukaryota</taxon>
        <taxon>Metazoa</taxon>
        <taxon>Cnidaria</taxon>
        <taxon>Anthozoa</taxon>
        <taxon>Octocorallia</taxon>
        <taxon>Malacalcyonacea</taxon>
        <taxon>Plexauridae</taxon>
        <taxon>Paramuricea</taxon>
    </lineage>
</organism>
<proteinExistence type="predicted"/>
<sequence>MCTIVIKAFKSLKAIKKPKNISKIHHHEGVNIKACIDAITAPESMALLSSTYASTMPHWLTKSFFTPDLERHILEEHLYCDDSGVRHMRTMDNLHLINFMELQLKSKEEFATAYDMALAGGLKKYLKKFVVVQPGDWPSQFYGRQIVYEYVTRQTKKFQINSGSITSNGPTSSTPRQPMLNVPAPSITSVVPTMGPLHISLNSREHIFMSFKPFFRKVYCHLFPRCKLAETPKAWRINLILEIVYGGWTLIRERAKVLFQYSKDLQYGTLLNLLDNYLPLVLSIYTITFKTNNFKEYYNAMVRIWVMFVCLKRRHYNKAPLVWLSCTNHWAKNYSELYDHFCKWPTIFDEYPVENTHSILRAQTKPSDTAEKLTNRAKSIFESKQRQANFRSIFTPPKQFNFSQQQLQFLKAKCAQFLTSILSMIHSKPGSASLSTEKKTRYVCLPDIFGMIKMKYIILPLGFNATTVPNKNCRCDNKSCTVHNPNEPWQLFQGCWHSFHKTCLNGTPSCPLCKELLTKQVQELGLVAKEAILHPRNDRVTSTNDCTDADTEDTTTMKAPEIPECVDLQKINETVNDINSKISSLTSPPQPCQENITHAEVPVQHVVTRPANDQSHAQNNMSQEEAQPSKMRSKPVRQTPQQRIEVVTRNDLPGITEWLLPTNICQTRICGKTLASNACTIIAALCCRSFLKRELEIPLDAELGNAINKFKQLIMTGNMLYGGLRILCNQPNLEVCDVVKKIVDLKLRMVKDLGFFYAEDIYETLCQLLQCEGRQAGVLIFPPDKSVALLADNEEVAVFDSHEHGQNGGIITVCRSKNIDDFFLLSSDKWVIRWLQLFTTCIG</sequence>
<dbReference type="AlphaFoldDB" id="A0A7D9E666"/>
<evidence type="ECO:0000313" key="2">
    <source>
        <dbReference type="EMBL" id="CAB4002029.1"/>
    </source>
</evidence>
<dbReference type="EMBL" id="CACRXK020004239">
    <property type="protein sequence ID" value="CAB4002029.1"/>
    <property type="molecule type" value="Genomic_DNA"/>
</dbReference>
<name>A0A7D9E666_PARCT</name>
<evidence type="ECO:0000256" key="1">
    <source>
        <dbReference type="SAM" id="MobiDB-lite"/>
    </source>
</evidence>
<protein>
    <submittedName>
        <fullName evidence="2">Uncharacterized protein</fullName>
    </submittedName>
</protein>
<dbReference type="Proteomes" id="UP001152795">
    <property type="component" value="Unassembled WGS sequence"/>
</dbReference>